<dbReference type="EMBL" id="CP050467">
    <property type="protein sequence ID" value="UTZ27963.1"/>
    <property type="molecule type" value="Genomic_DNA"/>
</dbReference>
<name>A0AAE9N3K0_9VIBR</name>
<evidence type="ECO:0000313" key="4">
    <source>
        <dbReference type="Proteomes" id="UP001058687"/>
    </source>
</evidence>
<keyword evidence="1" id="KW-0472">Membrane</keyword>
<reference evidence="3" key="1">
    <citation type="submission" date="2020-03" db="EMBL/GenBank/DDBJ databases">
        <title>Five strains of Vibrio campbellii isolated from Mariana Trench.</title>
        <authorList>
            <person name="Liang J."/>
            <person name="Zhang X.-H."/>
        </authorList>
    </citation>
    <scope>NUCLEOTIDE SEQUENCE</scope>
    <source>
        <strain evidence="3">LJC014</strain>
    </source>
</reference>
<feature type="transmembrane region" description="Helical" evidence="1">
    <location>
        <begin position="12"/>
        <end position="39"/>
    </location>
</feature>
<proteinExistence type="predicted"/>
<dbReference type="SMART" id="SM00471">
    <property type="entry name" value="HDc"/>
    <property type="match status" value="1"/>
</dbReference>
<dbReference type="Pfam" id="PF01966">
    <property type="entry name" value="HD"/>
    <property type="match status" value="1"/>
</dbReference>
<dbReference type="RefSeq" id="WP_255935808.1">
    <property type="nucleotide sequence ID" value="NZ_CP050467.1"/>
</dbReference>
<keyword evidence="1" id="KW-0812">Transmembrane</keyword>
<dbReference type="Gene3D" id="3.30.450.20">
    <property type="entry name" value="PAS domain"/>
    <property type="match status" value="1"/>
</dbReference>
<dbReference type="PANTHER" id="PTHR43155:SF2">
    <property type="entry name" value="CYCLIC DI-GMP PHOSPHODIESTERASE PA4108"/>
    <property type="match status" value="1"/>
</dbReference>
<dbReference type="SMART" id="SM00062">
    <property type="entry name" value="PBPb"/>
    <property type="match status" value="1"/>
</dbReference>
<dbReference type="PANTHER" id="PTHR43155">
    <property type="entry name" value="CYCLIC DI-GMP PHOSPHODIESTERASE PA4108-RELATED"/>
    <property type="match status" value="1"/>
</dbReference>
<dbReference type="Pfam" id="PF13487">
    <property type="entry name" value="HD_5"/>
    <property type="match status" value="1"/>
</dbReference>
<protein>
    <submittedName>
        <fullName evidence="3">Transporter substrate-binding domain-containing protein</fullName>
    </submittedName>
</protein>
<dbReference type="Gene3D" id="3.40.190.10">
    <property type="entry name" value="Periplasmic binding protein-like II"/>
    <property type="match status" value="2"/>
</dbReference>
<sequence>MELPSGLPRKFSIKFTIGCLFLITTTITSIFAIGLQYYFGKQISQDYVLSKLSVASNQVSDYVQRVEKSAMSSVQLLRSVAVSTDHIFAEQEIRDIFIQVLTDNPIFYSIYFGRDNDDFYQIINLASSPVVRERIGATSSDRWVVIKISGRPGERLRQNYYYNSEFKLNKLTSERSNYYPTRRPWFAKAPSDSVFKTEPYLFQHLKITGQTYSIRSVRGVIGVDIVLSSLEDKIAPQEIGLPLSSGAESFIFNERGVVIASNKLSQDAIEIPPPKSLILSEKQISLIESTHSLMVSNQKDWGPYDFSVSGQPMGYAVDVLNLVAQQTGIKLEFINGFDSKMLSEKYRKGNLDILHSVIGEPQGFGEKSLPIFKSSVAIAGRDERLNSKTLKEVDEKHVGVVAGFGMKQWLKDNYPKLNILEYSSFDNARAAFDSGEVHYLADSEVALSGMVSLGKDTPFNVFVLNDHAPVPFHVFMKSSDSELLDIINQAISAITPEQREALYRKWLDTKWQQHGVLPYSKVYELAKVPDKQNDMVKIDIGDQTKYLYIAQLEPGSKSSDYFAVIIPEDIVSGVVIERILTSIIATAFAMLMLCPLAWNFGSPIVKRIKELKRETAKIKARKFDDLKIVSTRISELSELSQSISDMGQAIGQHEKQQEDFVEAIVRLIAQAIDDKSPYTAGHCNRVPEIAMMLAEAADKSQKIPFKDFSFNTEDEKREFRIAAWLHDCGKITTPEHVVDKGTKLEANYNRIHEIRTRFEVLWRDLEIEYYKTILEGKETAEKALSLLNDRKLKLTQDFEFVANSNIGAEFMSSEHIDRIREIAEQTWVRNFDASLGLSPFEQSKRSNDNLDLPALEYLLADKPEHITHRTRPVEFEPKLGIKMAVPEYEGNYGEIYNLSISKGTLTTEERYKINEHMISGIKMLEALPFPPELSRVPRYASTHHETLKGTGYPRKLKAQDLLIPDRILAIADIFEALTAADRPYKKAKPVSVALDIMYKMALDEHIDFDLFILFLESEVYLEYAHIFLPESQLDPVNIQKYFRTTEIA</sequence>
<dbReference type="InterPro" id="IPR003607">
    <property type="entry name" value="HD/PDEase_dom"/>
</dbReference>
<dbReference type="InterPro" id="IPR001638">
    <property type="entry name" value="Solute-binding_3/MltF_N"/>
</dbReference>
<evidence type="ECO:0000313" key="3">
    <source>
        <dbReference type="EMBL" id="UTZ27963.1"/>
    </source>
</evidence>
<dbReference type="SUPFAM" id="SSF53850">
    <property type="entry name" value="Periplasmic binding protein-like II"/>
    <property type="match status" value="1"/>
</dbReference>
<organism evidence="3 4">
    <name type="scientific">Vibrio campbellii</name>
    <dbReference type="NCBI Taxonomy" id="680"/>
    <lineage>
        <taxon>Bacteria</taxon>
        <taxon>Pseudomonadati</taxon>
        <taxon>Pseudomonadota</taxon>
        <taxon>Gammaproteobacteria</taxon>
        <taxon>Vibrionales</taxon>
        <taxon>Vibrionaceae</taxon>
        <taxon>Vibrio</taxon>
    </lineage>
</organism>
<evidence type="ECO:0000256" key="1">
    <source>
        <dbReference type="SAM" id="Phobius"/>
    </source>
</evidence>
<dbReference type="SUPFAM" id="SSF109604">
    <property type="entry name" value="HD-domain/PDEase-like"/>
    <property type="match status" value="2"/>
</dbReference>
<dbReference type="PROSITE" id="PS51832">
    <property type="entry name" value="HD_GYP"/>
    <property type="match status" value="1"/>
</dbReference>
<feature type="domain" description="HD-GYP" evidence="2">
    <location>
        <begin position="823"/>
        <end position="1029"/>
    </location>
</feature>
<dbReference type="Proteomes" id="UP001058687">
    <property type="component" value="Chromosome 1"/>
</dbReference>
<dbReference type="AlphaFoldDB" id="A0AAE9N3K0"/>
<evidence type="ECO:0000259" key="2">
    <source>
        <dbReference type="PROSITE" id="PS51832"/>
    </source>
</evidence>
<dbReference type="CDD" id="cd01007">
    <property type="entry name" value="PBP2_BvgS_HisK_like"/>
    <property type="match status" value="1"/>
</dbReference>
<keyword evidence="1" id="KW-1133">Transmembrane helix</keyword>
<accession>A0AAE9N3K0</accession>
<dbReference type="InterPro" id="IPR006674">
    <property type="entry name" value="HD_domain"/>
</dbReference>
<gene>
    <name evidence="3" type="ORF">HB761_15260</name>
</gene>
<dbReference type="Pfam" id="PF00497">
    <property type="entry name" value="SBP_bac_3"/>
    <property type="match status" value="1"/>
</dbReference>
<dbReference type="Gene3D" id="1.10.3210.10">
    <property type="entry name" value="Hypothetical protein af1432"/>
    <property type="match status" value="2"/>
</dbReference>
<dbReference type="InterPro" id="IPR037522">
    <property type="entry name" value="HD_GYP_dom"/>
</dbReference>
<dbReference type="CDD" id="cd00077">
    <property type="entry name" value="HDc"/>
    <property type="match status" value="2"/>
</dbReference>
<dbReference type="GO" id="GO:0008081">
    <property type="term" value="F:phosphoric diester hydrolase activity"/>
    <property type="evidence" value="ECO:0007669"/>
    <property type="project" value="UniProtKB-ARBA"/>
</dbReference>